<sequence length="188" mass="21994">MSLLIDDEMWDAVNSCDSKYDGLFFYAVKTTKIFCRPSCKSRPPLRENTVFFPVSSMAIKEGFRPCKRCRPDLIEAPNEDSIVELAQKVIEERYTYSITLDTLAKEVWMSKYHLQRLFKKNTGLTPQEYLTKVRMLHSKHLIENTNDSITHIAHLSGYTSSAYFSEIFYRYFGCTPTDFRKRTRRDGP</sequence>
<keyword evidence="8" id="KW-0238">DNA-binding</keyword>
<dbReference type="RefSeq" id="WP_317941293.1">
    <property type="nucleotide sequence ID" value="NZ_JAUBDJ010000014.1"/>
</dbReference>
<dbReference type="Gene3D" id="1.10.10.60">
    <property type="entry name" value="Homeodomain-like"/>
    <property type="match status" value="2"/>
</dbReference>
<dbReference type="GO" id="GO:0003700">
    <property type="term" value="F:DNA-binding transcription factor activity"/>
    <property type="evidence" value="ECO:0007669"/>
    <property type="project" value="InterPro"/>
</dbReference>
<evidence type="ECO:0000256" key="7">
    <source>
        <dbReference type="ARBA" id="ARBA00023015"/>
    </source>
</evidence>
<evidence type="ECO:0000256" key="3">
    <source>
        <dbReference type="ARBA" id="ARBA00022679"/>
    </source>
</evidence>
<evidence type="ECO:0000256" key="11">
    <source>
        <dbReference type="ARBA" id="ARBA00023204"/>
    </source>
</evidence>
<dbReference type="AlphaFoldDB" id="A0AAW9AFU8"/>
<keyword evidence="9" id="KW-0010">Activator</keyword>
<dbReference type="InterPro" id="IPR016220">
    <property type="entry name" value="Me-P-triester_DNA_alkyl-Trfase"/>
</dbReference>
<dbReference type="PROSITE" id="PS01124">
    <property type="entry name" value="HTH_ARAC_FAMILY_2"/>
    <property type="match status" value="1"/>
</dbReference>
<keyword evidence="14" id="KW-1185">Reference proteome</keyword>
<dbReference type="SUPFAM" id="SSF57884">
    <property type="entry name" value="Ada DNA repair protein, N-terminal domain (N-Ada 10)"/>
    <property type="match status" value="1"/>
</dbReference>
<dbReference type="SMART" id="SM00342">
    <property type="entry name" value="HTH_ARAC"/>
    <property type="match status" value="1"/>
</dbReference>
<feature type="domain" description="HTH araC/xylS-type" evidence="12">
    <location>
        <begin position="84"/>
        <end position="182"/>
    </location>
</feature>
<dbReference type="GO" id="GO:0006307">
    <property type="term" value="P:DNA alkylation repair"/>
    <property type="evidence" value="ECO:0007669"/>
    <property type="project" value="UniProtKB-ARBA"/>
</dbReference>
<proteinExistence type="predicted"/>
<keyword evidence="3" id="KW-0808">Transferase</keyword>
<keyword evidence="5" id="KW-0227">DNA damage</keyword>
<evidence type="ECO:0000313" key="14">
    <source>
        <dbReference type="Proteomes" id="UP001271648"/>
    </source>
</evidence>
<evidence type="ECO:0000256" key="1">
    <source>
        <dbReference type="ARBA" id="ARBA00001947"/>
    </source>
</evidence>
<keyword evidence="6" id="KW-0862">Zinc</keyword>
<keyword evidence="10" id="KW-0804">Transcription</keyword>
<dbReference type="Pfam" id="PF12833">
    <property type="entry name" value="HTH_18"/>
    <property type="match status" value="1"/>
</dbReference>
<dbReference type="GO" id="GO:0043565">
    <property type="term" value="F:sequence-specific DNA binding"/>
    <property type="evidence" value="ECO:0007669"/>
    <property type="project" value="InterPro"/>
</dbReference>
<reference evidence="13 14" key="1">
    <citation type="submission" date="2023-06" db="EMBL/GenBank/DDBJ databases">
        <title>Sporosarcina sp. nov., isolated from Korean traditional fermented seafood 'Jeotgal'.</title>
        <authorList>
            <person name="Yang A.I."/>
            <person name="Shin N.-R."/>
        </authorList>
    </citation>
    <scope>NUCLEOTIDE SEQUENCE [LARGE SCALE GENOMIC DNA]</scope>
    <source>
        <strain evidence="13 14">KCTC43456</strain>
    </source>
</reference>
<evidence type="ECO:0000256" key="9">
    <source>
        <dbReference type="ARBA" id="ARBA00023159"/>
    </source>
</evidence>
<dbReference type="InterPro" id="IPR004026">
    <property type="entry name" value="Ada_DNA_repair_Zn-bd"/>
</dbReference>
<evidence type="ECO:0000256" key="8">
    <source>
        <dbReference type="ARBA" id="ARBA00023125"/>
    </source>
</evidence>
<dbReference type="PIRSF" id="PIRSF000408">
    <property type="entry name" value="Alkyltransferas_AdaA"/>
    <property type="match status" value="1"/>
</dbReference>
<dbReference type="SUPFAM" id="SSF46689">
    <property type="entry name" value="Homeodomain-like"/>
    <property type="match status" value="2"/>
</dbReference>
<dbReference type="Proteomes" id="UP001271648">
    <property type="component" value="Unassembled WGS sequence"/>
</dbReference>
<dbReference type="Gene3D" id="3.40.10.10">
    <property type="entry name" value="DNA Methylphosphotriester Repair Domain"/>
    <property type="match status" value="1"/>
</dbReference>
<evidence type="ECO:0000256" key="4">
    <source>
        <dbReference type="ARBA" id="ARBA00022723"/>
    </source>
</evidence>
<dbReference type="GO" id="GO:0008270">
    <property type="term" value="F:zinc ion binding"/>
    <property type="evidence" value="ECO:0007669"/>
    <property type="project" value="InterPro"/>
</dbReference>
<keyword evidence="7" id="KW-0805">Transcription regulation</keyword>
<comment type="caution">
    <text evidence="13">The sequence shown here is derived from an EMBL/GenBank/DDBJ whole genome shotgun (WGS) entry which is preliminary data.</text>
</comment>
<dbReference type="GO" id="GO:0032259">
    <property type="term" value="P:methylation"/>
    <property type="evidence" value="ECO:0007669"/>
    <property type="project" value="UniProtKB-KW"/>
</dbReference>
<keyword evidence="2" id="KW-0489">Methyltransferase</keyword>
<name>A0AAW9AFU8_9BACL</name>
<dbReference type="EMBL" id="JAUBDJ010000014">
    <property type="protein sequence ID" value="MDW0118581.1"/>
    <property type="molecule type" value="Genomic_DNA"/>
</dbReference>
<comment type="cofactor">
    <cofactor evidence="1">
        <name>Zn(2+)</name>
        <dbReference type="ChEBI" id="CHEBI:29105"/>
    </cofactor>
</comment>
<evidence type="ECO:0000256" key="5">
    <source>
        <dbReference type="ARBA" id="ARBA00022763"/>
    </source>
</evidence>
<dbReference type="GO" id="GO:0008168">
    <property type="term" value="F:methyltransferase activity"/>
    <property type="evidence" value="ECO:0007669"/>
    <property type="project" value="UniProtKB-KW"/>
</dbReference>
<dbReference type="InterPro" id="IPR009057">
    <property type="entry name" value="Homeodomain-like_sf"/>
</dbReference>
<dbReference type="Pfam" id="PF02805">
    <property type="entry name" value="Ada_Zn_binding"/>
    <property type="match status" value="1"/>
</dbReference>
<dbReference type="PANTHER" id="PTHR43280:SF28">
    <property type="entry name" value="HTH-TYPE TRANSCRIPTIONAL ACTIVATOR RHAS"/>
    <property type="match status" value="1"/>
</dbReference>
<evidence type="ECO:0000256" key="10">
    <source>
        <dbReference type="ARBA" id="ARBA00023163"/>
    </source>
</evidence>
<accession>A0AAW9AFU8</accession>
<dbReference type="PRINTS" id="PR00032">
    <property type="entry name" value="HTHARAC"/>
</dbReference>
<evidence type="ECO:0000313" key="13">
    <source>
        <dbReference type="EMBL" id="MDW0118581.1"/>
    </source>
</evidence>
<dbReference type="InterPro" id="IPR018060">
    <property type="entry name" value="HTH_AraC"/>
</dbReference>
<dbReference type="PANTHER" id="PTHR43280">
    <property type="entry name" value="ARAC-FAMILY TRANSCRIPTIONAL REGULATOR"/>
    <property type="match status" value="1"/>
</dbReference>
<dbReference type="InterPro" id="IPR035451">
    <property type="entry name" value="Ada-like_dom_sf"/>
</dbReference>
<evidence type="ECO:0000256" key="6">
    <source>
        <dbReference type="ARBA" id="ARBA00022833"/>
    </source>
</evidence>
<protein>
    <submittedName>
        <fullName evidence="13">Bifunctional transcriptional activator/DNA repair enzyme AdaA</fullName>
    </submittedName>
</protein>
<organism evidence="13 14">
    <name type="scientific">Sporosarcina thermotolerans</name>
    <dbReference type="NCBI Taxonomy" id="633404"/>
    <lineage>
        <taxon>Bacteria</taxon>
        <taxon>Bacillati</taxon>
        <taxon>Bacillota</taxon>
        <taxon>Bacilli</taxon>
        <taxon>Bacillales</taxon>
        <taxon>Caryophanaceae</taxon>
        <taxon>Sporosarcina</taxon>
    </lineage>
</organism>
<gene>
    <name evidence="13" type="ORF">QTL97_16770</name>
</gene>
<evidence type="ECO:0000256" key="2">
    <source>
        <dbReference type="ARBA" id="ARBA00022603"/>
    </source>
</evidence>
<dbReference type="FunFam" id="3.40.10.10:FF:000001">
    <property type="entry name" value="DNA-3-methyladenine glycosylase 2"/>
    <property type="match status" value="1"/>
</dbReference>
<keyword evidence="4" id="KW-0479">Metal-binding</keyword>
<dbReference type="InterPro" id="IPR020449">
    <property type="entry name" value="Tscrpt_reg_AraC-type_HTH"/>
</dbReference>
<evidence type="ECO:0000259" key="12">
    <source>
        <dbReference type="PROSITE" id="PS01124"/>
    </source>
</evidence>
<keyword evidence="11" id="KW-0234">DNA repair</keyword>